<dbReference type="Proteomes" id="UP000765845">
    <property type="component" value="Unassembled WGS sequence"/>
</dbReference>
<keyword evidence="1" id="KW-0812">Transmembrane</keyword>
<dbReference type="RefSeq" id="WP_168449271.1">
    <property type="nucleotide sequence ID" value="NZ_JAAWWK010000002.1"/>
</dbReference>
<protein>
    <recommendedName>
        <fullName evidence="4">DUF4345 domain-containing protein</fullName>
    </recommendedName>
</protein>
<evidence type="ECO:0000256" key="1">
    <source>
        <dbReference type="SAM" id="Phobius"/>
    </source>
</evidence>
<proteinExistence type="predicted"/>
<feature type="transmembrane region" description="Helical" evidence="1">
    <location>
        <begin position="45"/>
        <end position="66"/>
    </location>
</feature>
<organism evidence="2 3">
    <name type="scientific">Spongiibacter thalassae</name>
    <dbReference type="NCBI Taxonomy" id="2721624"/>
    <lineage>
        <taxon>Bacteria</taxon>
        <taxon>Pseudomonadati</taxon>
        <taxon>Pseudomonadota</taxon>
        <taxon>Gammaproteobacteria</taxon>
        <taxon>Cellvibrionales</taxon>
        <taxon>Spongiibacteraceae</taxon>
        <taxon>Spongiibacter</taxon>
    </lineage>
</organism>
<feature type="transmembrane region" description="Helical" evidence="1">
    <location>
        <begin position="7"/>
        <end position="25"/>
    </location>
</feature>
<feature type="transmembrane region" description="Helical" evidence="1">
    <location>
        <begin position="73"/>
        <end position="91"/>
    </location>
</feature>
<comment type="caution">
    <text evidence="2">The sequence shown here is derived from an EMBL/GenBank/DDBJ whole genome shotgun (WGS) entry which is preliminary data.</text>
</comment>
<keyword evidence="3" id="KW-1185">Reference proteome</keyword>
<keyword evidence="1" id="KW-1133">Transmembrane helix</keyword>
<evidence type="ECO:0000313" key="3">
    <source>
        <dbReference type="Proteomes" id="UP000765845"/>
    </source>
</evidence>
<evidence type="ECO:0000313" key="2">
    <source>
        <dbReference type="EMBL" id="NKI16717.1"/>
    </source>
</evidence>
<accession>A0ABX1GDZ3</accession>
<gene>
    <name evidence="2" type="ORF">HCU74_04695</name>
</gene>
<reference evidence="2 3" key="1">
    <citation type="submission" date="2020-04" db="EMBL/GenBank/DDBJ databases">
        <authorList>
            <person name="Yoon J."/>
        </authorList>
    </citation>
    <scope>NUCLEOTIDE SEQUENCE [LARGE SCALE GENOMIC DNA]</scope>
    <source>
        <strain evidence="2 3">KMU-166</strain>
    </source>
</reference>
<keyword evidence="1" id="KW-0472">Membrane</keyword>
<evidence type="ECO:0008006" key="4">
    <source>
        <dbReference type="Google" id="ProtNLM"/>
    </source>
</evidence>
<sequence length="129" mass="14003">MQWLLKIPVSLIGVLMLSMGLRWLMAPSGIASELGMPLLDGAGLSTQIGDLSAFFLCIGVFTLMGLSTRWPHWYYAAALLLGLTAFGRVLAWLLHGAAFLPKVIGPEVFFTVILLLAARILCTKSERPS</sequence>
<name>A0ABX1GDZ3_9GAMM</name>
<dbReference type="EMBL" id="JAAWWK010000002">
    <property type="protein sequence ID" value="NKI16717.1"/>
    <property type="molecule type" value="Genomic_DNA"/>
</dbReference>
<feature type="transmembrane region" description="Helical" evidence="1">
    <location>
        <begin position="103"/>
        <end position="122"/>
    </location>
</feature>